<dbReference type="Proteomes" id="UP000236497">
    <property type="component" value="Unassembled WGS sequence"/>
</dbReference>
<evidence type="ECO:0008006" key="3">
    <source>
        <dbReference type="Google" id="ProtNLM"/>
    </source>
</evidence>
<keyword evidence="2" id="KW-1185">Reference proteome</keyword>
<dbReference type="Gene3D" id="3.40.50.300">
    <property type="entry name" value="P-loop containing nucleotide triphosphate hydrolases"/>
    <property type="match status" value="1"/>
</dbReference>
<dbReference type="InterPro" id="IPR027417">
    <property type="entry name" value="P-loop_NTPase"/>
</dbReference>
<evidence type="ECO:0000313" key="1">
    <source>
        <dbReference type="EMBL" id="CRZ33728.1"/>
    </source>
</evidence>
<organism evidence="1 2">
    <name type="scientific">Herbinix hemicellulosilytica</name>
    <dbReference type="NCBI Taxonomy" id="1564487"/>
    <lineage>
        <taxon>Bacteria</taxon>
        <taxon>Bacillati</taxon>
        <taxon>Bacillota</taxon>
        <taxon>Clostridia</taxon>
        <taxon>Lachnospirales</taxon>
        <taxon>Lachnospiraceae</taxon>
        <taxon>Herbinix</taxon>
    </lineage>
</organism>
<name>A0A0H5STU0_HERHM</name>
<proteinExistence type="predicted"/>
<dbReference type="OrthoDB" id="2842408at2"/>
<gene>
    <name evidence="1" type="ORF">HHT355_0523</name>
</gene>
<sequence>MSKIVFWSPLHGQGQTSNMHILALILSLLYKKKILLMQTHISMNNLEGPLVGKNVGIDGSIDDNIFQDIGLDAAVMYSRINMLNKNTLESCCITFPETSLLLLPGTEIKNGEIFEQDIGRNVFKVIEDIEKYVDIVMIDANSGNNDLSFKMISSADLTVINLTQRRYVLDTFFQEYAGRFDFGKVFFLIGNYDKNSGYNISNFQKKYRKYLGKNNSGVIPYSTRYLDALNECELLKMVRNVLNIKRFAEISSFGRMFIKKIKPGRFQNDETEYFFYQACQSAEKIVTKLNLAENKSFMKRRGA</sequence>
<reference evidence="1 2" key="1">
    <citation type="submission" date="2015-06" db="EMBL/GenBank/DDBJ databases">
        <authorList>
            <person name="Wibberg Daniel"/>
        </authorList>
    </citation>
    <scope>NUCLEOTIDE SEQUENCE [LARGE SCALE GENOMIC DNA]</scope>
    <source>
        <strain evidence="1 2">T3/55T</strain>
    </source>
</reference>
<accession>A0A0H5STU0</accession>
<dbReference type="AlphaFoldDB" id="A0A0H5STU0"/>
<protein>
    <recommendedName>
        <fullName evidence="3">AAA domain-containing protein</fullName>
    </recommendedName>
</protein>
<dbReference type="RefSeq" id="WP_103201887.1">
    <property type="nucleotide sequence ID" value="NZ_CVTD020000008.1"/>
</dbReference>
<dbReference type="SUPFAM" id="SSF52540">
    <property type="entry name" value="P-loop containing nucleoside triphosphate hydrolases"/>
    <property type="match status" value="1"/>
</dbReference>
<dbReference type="EMBL" id="CVTD020000008">
    <property type="protein sequence ID" value="CRZ33728.1"/>
    <property type="molecule type" value="Genomic_DNA"/>
</dbReference>
<evidence type="ECO:0000313" key="2">
    <source>
        <dbReference type="Proteomes" id="UP000236497"/>
    </source>
</evidence>